<evidence type="ECO:0000313" key="2">
    <source>
        <dbReference type="EMBL" id="MEA9357154.1"/>
    </source>
</evidence>
<protein>
    <recommendedName>
        <fullName evidence="4">DUF2490 domain-containing protein</fullName>
    </recommendedName>
</protein>
<feature type="chain" id="PRO_5046984274" description="DUF2490 domain-containing protein" evidence="1">
    <location>
        <begin position="21"/>
        <end position="214"/>
    </location>
</feature>
<dbReference type="Proteomes" id="UP001302274">
    <property type="component" value="Unassembled WGS sequence"/>
</dbReference>
<evidence type="ECO:0008006" key="4">
    <source>
        <dbReference type="Google" id="ProtNLM"/>
    </source>
</evidence>
<evidence type="ECO:0000313" key="3">
    <source>
        <dbReference type="Proteomes" id="UP001302274"/>
    </source>
</evidence>
<dbReference type="RefSeq" id="WP_323577048.1">
    <property type="nucleotide sequence ID" value="NZ_JAYGJQ010000002.1"/>
</dbReference>
<organism evidence="2 3">
    <name type="scientific">Bacteriovorax antarcticus</name>
    <dbReference type="NCBI Taxonomy" id="3088717"/>
    <lineage>
        <taxon>Bacteria</taxon>
        <taxon>Pseudomonadati</taxon>
        <taxon>Bdellovibrionota</taxon>
        <taxon>Bacteriovoracia</taxon>
        <taxon>Bacteriovoracales</taxon>
        <taxon>Bacteriovoracaceae</taxon>
        <taxon>Bacteriovorax</taxon>
    </lineage>
</organism>
<name>A0ABU5VVT1_9BACT</name>
<dbReference type="EMBL" id="JAYGJQ010000002">
    <property type="protein sequence ID" value="MEA9357154.1"/>
    <property type="molecule type" value="Genomic_DNA"/>
</dbReference>
<sequence length="214" mass="24826">MFTKLLTVSCLFLSIMGTKAEAHPVAFAGSYSIMTWNSKEMSDWMFTHSFTSNYSLAARYLRLDTKDGERTFYIPQVNFLLKRWNELDSQANIYLSLGHGGEKVNSSFKNTSSVALETDWESRKYYVSFREDVLISHKNSDRNVYQTKVRAGFAPYLAEFNEMNTWFILQGDTSNTMDKDFKLTPFIRLFYHNVLTEFGVSSKGDAQFNFMVHF</sequence>
<accession>A0ABU5VVT1</accession>
<comment type="caution">
    <text evidence="2">The sequence shown here is derived from an EMBL/GenBank/DDBJ whole genome shotgun (WGS) entry which is preliminary data.</text>
</comment>
<feature type="signal peptide" evidence="1">
    <location>
        <begin position="1"/>
        <end position="20"/>
    </location>
</feature>
<evidence type="ECO:0000256" key="1">
    <source>
        <dbReference type="SAM" id="SignalP"/>
    </source>
</evidence>
<gene>
    <name evidence="2" type="ORF">SHI21_13095</name>
</gene>
<keyword evidence="1" id="KW-0732">Signal</keyword>
<keyword evidence="3" id="KW-1185">Reference proteome</keyword>
<reference evidence="2 3" key="1">
    <citation type="submission" date="2023-11" db="EMBL/GenBank/DDBJ databases">
        <title>A Novel Polar Bacteriovorax (B. antarcticus) Isolated from the Biocrust in Antarctica.</title>
        <authorList>
            <person name="Mun W."/>
            <person name="Choi S.Y."/>
            <person name="Mitchell R.J."/>
        </authorList>
    </citation>
    <scope>NUCLEOTIDE SEQUENCE [LARGE SCALE GENOMIC DNA]</scope>
    <source>
        <strain evidence="2 3">PP10</strain>
    </source>
</reference>
<proteinExistence type="predicted"/>